<sequence>MIWTSGLHARIWIISPYLRSWPPPYSTHRGQRGLCTEVTSLAERKSLVSDS</sequence>
<dbReference type="Proteomes" id="UP000335636">
    <property type="component" value="Unassembled WGS sequence"/>
</dbReference>
<proteinExistence type="predicted"/>
<organism evidence="1 2">
    <name type="scientific">Marmota monax</name>
    <name type="common">Woodchuck</name>
    <dbReference type="NCBI Taxonomy" id="9995"/>
    <lineage>
        <taxon>Eukaryota</taxon>
        <taxon>Metazoa</taxon>
        <taxon>Chordata</taxon>
        <taxon>Craniata</taxon>
        <taxon>Vertebrata</taxon>
        <taxon>Euteleostomi</taxon>
        <taxon>Mammalia</taxon>
        <taxon>Eutheria</taxon>
        <taxon>Euarchontoglires</taxon>
        <taxon>Glires</taxon>
        <taxon>Rodentia</taxon>
        <taxon>Sciuromorpha</taxon>
        <taxon>Sciuridae</taxon>
        <taxon>Xerinae</taxon>
        <taxon>Marmotini</taxon>
        <taxon>Marmota</taxon>
    </lineage>
</organism>
<dbReference type="EMBL" id="CABDUW010000554">
    <property type="protein sequence ID" value="VTJ71343.1"/>
    <property type="molecule type" value="Genomic_DNA"/>
</dbReference>
<accession>A0A5E4BNU5</accession>
<keyword evidence="2" id="KW-1185">Reference proteome</keyword>
<reference evidence="1" key="1">
    <citation type="submission" date="2019-04" db="EMBL/GenBank/DDBJ databases">
        <authorList>
            <person name="Alioto T."/>
            <person name="Alioto T."/>
        </authorList>
    </citation>
    <scope>NUCLEOTIDE SEQUENCE [LARGE SCALE GENOMIC DNA]</scope>
</reference>
<gene>
    <name evidence="1" type="ORF">MONAX_5E029534</name>
</gene>
<evidence type="ECO:0000313" key="2">
    <source>
        <dbReference type="Proteomes" id="UP000335636"/>
    </source>
</evidence>
<name>A0A5E4BNU5_MARMO</name>
<protein>
    <submittedName>
        <fullName evidence="1">Uncharacterized protein</fullName>
    </submittedName>
</protein>
<feature type="non-terminal residue" evidence="1">
    <location>
        <position position="51"/>
    </location>
</feature>
<dbReference type="AlphaFoldDB" id="A0A5E4BNU5"/>
<comment type="caution">
    <text evidence="1">The sequence shown here is derived from an EMBL/GenBank/DDBJ whole genome shotgun (WGS) entry which is preliminary data.</text>
</comment>
<evidence type="ECO:0000313" key="1">
    <source>
        <dbReference type="EMBL" id="VTJ71343.1"/>
    </source>
</evidence>